<proteinExistence type="predicted"/>
<accession>A0A9D7XRT7</accession>
<organism evidence="1 2">
    <name type="scientific">Candidatus Opimibacter skivensis</name>
    <dbReference type="NCBI Taxonomy" id="2982028"/>
    <lineage>
        <taxon>Bacteria</taxon>
        <taxon>Pseudomonadati</taxon>
        <taxon>Bacteroidota</taxon>
        <taxon>Saprospiria</taxon>
        <taxon>Saprospirales</taxon>
        <taxon>Saprospiraceae</taxon>
        <taxon>Candidatus Opimibacter</taxon>
    </lineage>
</organism>
<protein>
    <submittedName>
        <fullName evidence="1">Uncharacterized protein</fullName>
    </submittedName>
</protein>
<comment type="caution">
    <text evidence="1">The sequence shown here is derived from an EMBL/GenBank/DDBJ whole genome shotgun (WGS) entry which is preliminary data.</text>
</comment>
<name>A0A9D7XRT7_9BACT</name>
<evidence type="ECO:0000313" key="1">
    <source>
        <dbReference type="EMBL" id="MBK9981057.1"/>
    </source>
</evidence>
<evidence type="ECO:0000313" key="2">
    <source>
        <dbReference type="Proteomes" id="UP000808337"/>
    </source>
</evidence>
<dbReference type="Proteomes" id="UP000808337">
    <property type="component" value="Unassembled WGS sequence"/>
</dbReference>
<dbReference type="AlphaFoldDB" id="A0A9D7XRT7"/>
<dbReference type="EMBL" id="JADKGY010000001">
    <property type="protein sequence ID" value="MBK9981057.1"/>
    <property type="molecule type" value="Genomic_DNA"/>
</dbReference>
<gene>
    <name evidence="1" type="ORF">IPP15_01300</name>
</gene>
<reference evidence="1 2" key="1">
    <citation type="submission" date="2020-10" db="EMBL/GenBank/DDBJ databases">
        <title>Connecting structure to function with the recovery of over 1000 high-quality activated sludge metagenome-assembled genomes encoding full-length rRNA genes using long-read sequencing.</title>
        <authorList>
            <person name="Singleton C.M."/>
            <person name="Petriglieri F."/>
            <person name="Kristensen J.M."/>
            <person name="Kirkegaard R.H."/>
            <person name="Michaelsen T.Y."/>
            <person name="Andersen M.H."/>
            <person name="Karst S.M."/>
            <person name="Dueholm M.S."/>
            <person name="Nielsen P.H."/>
            <person name="Albertsen M."/>
        </authorList>
    </citation>
    <scope>NUCLEOTIDE SEQUENCE [LARGE SCALE GENOMIC DNA]</scope>
    <source>
        <strain evidence="1">Ribe_18-Q3-R11-54_MAXAC.273</strain>
    </source>
</reference>
<sequence>MTHHEIISNEKLNELFLGLNQIEDPAKFLDNTTFDFEFSIRNTFGLSIYEFVANIKNHSLFNGSIQNGQVIIEFGPPIKGVMPQKITLTMEVTKTFNLTEVYENLVFEIKRFGLNTKVETSHDENKYVTSESTTYLSSPQDPFITIGLYYSLEMESVNHFVAVLTRVFDNEILNPFLSEFYVEL</sequence>